<keyword evidence="2" id="KW-0229">DNA integration</keyword>
<reference evidence="6 7" key="1">
    <citation type="submission" date="2023-03" db="EMBL/GenBank/DDBJ databases">
        <title>Strain FZY0004 represents a novel species in the genus Thalassospira isolated from seawater.</title>
        <authorList>
            <person name="Fu Z.-Y."/>
        </authorList>
    </citation>
    <scope>NUCLEOTIDE SEQUENCE [LARGE SCALE GENOMIC DNA]</scope>
    <source>
        <strain evidence="6 7">FZY0004</strain>
    </source>
</reference>
<dbReference type="PANTHER" id="PTHR30349">
    <property type="entry name" value="PHAGE INTEGRASE-RELATED"/>
    <property type="match status" value="1"/>
</dbReference>
<dbReference type="InterPro" id="IPR013762">
    <property type="entry name" value="Integrase-like_cat_sf"/>
</dbReference>
<dbReference type="EMBL" id="JARSBO010000004">
    <property type="protein sequence ID" value="MDG4719381.1"/>
    <property type="molecule type" value="Genomic_DNA"/>
</dbReference>
<dbReference type="InterPro" id="IPR010998">
    <property type="entry name" value="Integrase_recombinase_N"/>
</dbReference>
<evidence type="ECO:0000259" key="5">
    <source>
        <dbReference type="PROSITE" id="PS51898"/>
    </source>
</evidence>
<dbReference type="InterPro" id="IPR002104">
    <property type="entry name" value="Integrase_catalytic"/>
</dbReference>
<dbReference type="Proteomes" id="UP001529180">
    <property type="component" value="Unassembled WGS sequence"/>
</dbReference>
<name>A0ABT6GBC5_9PROT</name>
<comment type="similarity">
    <text evidence="1">Belongs to the 'phage' integrase family.</text>
</comment>
<dbReference type="InterPro" id="IPR011010">
    <property type="entry name" value="DNA_brk_join_enz"/>
</dbReference>
<evidence type="ECO:0000256" key="2">
    <source>
        <dbReference type="ARBA" id="ARBA00022908"/>
    </source>
</evidence>
<protein>
    <submittedName>
        <fullName evidence="6">Tyrosine-type recombinase/integrase</fullName>
    </submittedName>
</protein>
<keyword evidence="3" id="KW-0238">DNA-binding</keyword>
<gene>
    <name evidence="6" type="ORF">P7680_10270</name>
</gene>
<sequence length="342" mass="39060">MVLIKLPYVKAYTRKGKLYAYYRRKGHKQIPIKGEVGSDAWRAEYERIHEEFQTGAADGKQIKSGTYDDLIARYKASPLFKQLKPRTKKEYARHLDTLGEIAGKMDVATTPRKFVTMLHDRYHNKPRTANAIVSQLRIILNYAIDLDWMKHNPAAKPRRLKEGEGYRPWEEDEIDTFRAVWPFGTIERAAFELILNTGQRAGDVRLMVRNHVKKGWINVKQQKTSARVDIPLANALATALDAWLPQHDHMNLTPAPKGKAFGADAFSKFMRKAYDKAGLPEDFNSHGGRYAAATRLRELGLSWEEIGSITGHDTAQMVRKYSERKRAAALAIDKLNQVDQAR</sequence>
<dbReference type="Gene3D" id="1.10.150.130">
    <property type="match status" value="1"/>
</dbReference>
<evidence type="ECO:0000256" key="1">
    <source>
        <dbReference type="ARBA" id="ARBA00008857"/>
    </source>
</evidence>
<dbReference type="InterPro" id="IPR050090">
    <property type="entry name" value="Tyrosine_recombinase_XerCD"/>
</dbReference>
<proteinExistence type="inferred from homology"/>
<comment type="caution">
    <text evidence="6">The sequence shown here is derived from an EMBL/GenBank/DDBJ whole genome shotgun (WGS) entry which is preliminary data.</text>
</comment>
<dbReference type="Pfam" id="PF00589">
    <property type="entry name" value="Phage_integrase"/>
    <property type="match status" value="1"/>
</dbReference>
<feature type="domain" description="Tyr recombinase" evidence="5">
    <location>
        <begin position="155"/>
        <end position="335"/>
    </location>
</feature>
<organism evidence="6 7">
    <name type="scientific">Thalassospira aquimaris</name>
    <dbReference type="NCBI Taxonomy" id="3037796"/>
    <lineage>
        <taxon>Bacteria</taxon>
        <taxon>Pseudomonadati</taxon>
        <taxon>Pseudomonadota</taxon>
        <taxon>Alphaproteobacteria</taxon>
        <taxon>Rhodospirillales</taxon>
        <taxon>Thalassospiraceae</taxon>
        <taxon>Thalassospira</taxon>
    </lineage>
</organism>
<dbReference type="SUPFAM" id="SSF56349">
    <property type="entry name" value="DNA breaking-rejoining enzymes"/>
    <property type="match status" value="1"/>
</dbReference>
<evidence type="ECO:0000313" key="7">
    <source>
        <dbReference type="Proteomes" id="UP001529180"/>
    </source>
</evidence>
<keyword evidence="4" id="KW-0233">DNA recombination</keyword>
<evidence type="ECO:0000256" key="3">
    <source>
        <dbReference type="ARBA" id="ARBA00023125"/>
    </source>
</evidence>
<evidence type="ECO:0000313" key="6">
    <source>
        <dbReference type="EMBL" id="MDG4719381.1"/>
    </source>
</evidence>
<dbReference type="RefSeq" id="WP_278006823.1">
    <property type="nucleotide sequence ID" value="NZ_JARSBO010000004.1"/>
</dbReference>
<dbReference type="Gene3D" id="1.10.443.10">
    <property type="entry name" value="Intergrase catalytic core"/>
    <property type="match status" value="1"/>
</dbReference>
<keyword evidence="7" id="KW-1185">Reference proteome</keyword>
<accession>A0ABT6GBC5</accession>
<dbReference type="PROSITE" id="PS51898">
    <property type="entry name" value="TYR_RECOMBINASE"/>
    <property type="match status" value="1"/>
</dbReference>
<dbReference type="PANTHER" id="PTHR30349:SF64">
    <property type="entry name" value="PROPHAGE INTEGRASE INTD-RELATED"/>
    <property type="match status" value="1"/>
</dbReference>
<evidence type="ECO:0000256" key="4">
    <source>
        <dbReference type="ARBA" id="ARBA00023172"/>
    </source>
</evidence>